<keyword evidence="4" id="KW-1185">Reference proteome</keyword>
<dbReference type="EMBL" id="JACHDN010000001">
    <property type="protein sequence ID" value="MBB5474655.1"/>
    <property type="molecule type" value="Genomic_DNA"/>
</dbReference>
<dbReference type="EMBL" id="BJVQ01000107">
    <property type="protein sequence ID" value="GEL48770.1"/>
    <property type="molecule type" value="Genomic_DNA"/>
</dbReference>
<feature type="region of interest" description="Disordered" evidence="1">
    <location>
        <begin position="1"/>
        <end position="23"/>
    </location>
</feature>
<name>A0A511FHS0_9CELL</name>
<comment type="caution">
    <text evidence="2">The sequence shown here is derived from an EMBL/GenBank/DDBJ whole genome shotgun (WGS) entry which is preliminary data.</text>
</comment>
<evidence type="ECO:0000256" key="1">
    <source>
        <dbReference type="SAM" id="MobiDB-lite"/>
    </source>
</evidence>
<sequence>MSAQPEPARVPAGISAGGQFATQPRAESTASLALHATGVLIRNRETGATHAVHEDCLEALQAQSATAFDPFHGSFAVLGPHVGQLECNYTGCTH</sequence>
<evidence type="ECO:0000313" key="4">
    <source>
        <dbReference type="Proteomes" id="UP000321723"/>
    </source>
</evidence>
<evidence type="ECO:0000313" key="2">
    <source>
        <dbReference type="EMBL" id="GEL48770.1"/>
    </source>
</evidence>
<protein>
    <submittedName>
        <fullName evidence="2">Uncharacterized protein</fullName>
    </submittedName>
</protein>
<reference evidence="2 4" key="1">
    <citation type="submission" date="2019-07" db="EMBL/GenBank/DDBJ databases">
        <title>Whole genome shotgun sequence of Cellulomonas hominis NBRC 16055.</title>
        <authorList>
            <person name="Hosoyama A."/>
            <person name="Uohara A."/>
            <person name="Ohji S."/>
            <person name="Ichikawa N."/>
        </authorList>
    </citation>
    <scope>NUCLEOTIDE SEQUENCE [LARGE SCALE GENOMIC DNA]</scope>
    <source>
        <strain evidence="2 4">NBRC 16055</strain>
    </source>
</reference>
<dbReference type="Proteomes" id="UP000321723">
    <property type="component" value="Unassembled WGS sequence"/>
</dbReference>
<reference evidence="3 5" key="2">
    <citation type="submission" date="2020-08" db="EMBL/GenBank/DDBJ databases">
        <title>Sequencing the genomes of 1000 actinobacteria strains.</title>
        <authorList>
            <person name="Klenk H.-P."/>
        </authorList>
    </citation>
    <scope>NUCLEOTIDE SEQUENCE [LARGE SCALE GENOMIC DNA]</scope>
    <source>
        <strain evidence="3 5">DSM 9581</strain>
    </source>
</reference>
<evidence type="ECO:0000313" key="5">
    <source>
        <dbReference type="Proteomes" id="UP000564629"/>
    </source>
</evidence>
<evidence type="ECO:0000313" key="3">
    <source>
        <dbReference type="EMBL" id="MBB5474655.1"/>
    </source>
</evidence>
<proteinExistence type="predicted"/>
<organism evidence="2 4">
    <name type="scientific">Cellulomonas hominis</name>
    <dbReference type="NCBI Taxonomy" id="156981"/>
    <lineage>
        <taxon>Bacteria</taxon>
        <taxon>Bacillati</taxon>
        <taxon>Actinomycetota</taxon>
        <taxon>Actinomycetes</taxon>
        <taxon>Micrococcales</taxon>
        <taxon>Cellulomonadaceae</taxon>
        <taxon>Cellulomonas</taxon>
    </lineage>
</organism>
<accession>A0A511FHS0</accession>
<dbReference type="AlphaFoldDB" id="A0A511FHS0"/>
<dbReference type="Proteomes" id="UP000564629">
    <property type="component" value="Unassembled WGS sequence"/>
</dbReference>
<gene>
    <name evidence="2" type="ORF">CHO01_38860</name>
    <name evidence="3" type="ORF">HNR08_003391</name>
</gene>
<dbReference type="RefSeq" id="WP_146840763.1">
    <property type="nucleotide sequence ID" value="NZ_BJVQ01000107.1"/>
</dbReference>